<name>A0A081AU05_PHYNI</name>
<protein>
    <submittedName>
        <fullName evidence="1">Uncharacterized protein</fullName>
    </submittedName>
</protein>
<dbReference type="Proteomes" id="UP000028582">
    <property type="component" value="Unassembled WGS sequence"/>
</dbReference>
<dbReference type="AlphaFoldDB" id="A0A081AU05"/>
<reference evidence="1 2" key="1">
    <citation type="submission" date="2013-11" db="EMBL/GenBank/DDBJ databases">
        <title>The Genome Sequence of Phytophthora parasitica P1976.</title>
        <authorList>
            <consortium name="The Broad Institute Genomics Platform"/>
            <person name="Russ C."/>
            <person name="Tyler B."/>
            <person name="Panabieres F."/>
            <person name="Shan W."/>
            <person name="Tripathy S."/>
            <person name="Grunwald N."/>
            <person name="Machado M."/>
            <person name="Johnson C.S."/>
            <person name="Walker B."/>
            <person name="Young S."/>
            <person name="Zeng Q."/>
            <person name="Gargeya S."/>
            <person name="Fitzgerald M."/>
            <person name="Haas B."/>
            <person name="Abouelleil A."/>
            <person name="Allen A.W."/>
            <person name="Alvarado L."/>
            <person name="Arachchi H.M."/>
            <person name="Berlin A.M."/>
            <person name="Chapman S.B."/>
            <person name="Gainer-Dewar J."/>
            <person name="Goldberg J."/>
            <person name="Griggs A."/>
            <person name="Gujja S."/>
            <person name="Hansen M."/>
            <person name="Howarth C."/>
            <person name="Imamovic A."/>
            <person name="Ireland A."/>
            <person name="Larimer J."/>
            <person name="McCowan C."/>
            <person name="Murphy C."/>
            <person name="Pearson M."/>
            <person name="Poon T.W."/>
            <person name="Priest M."/>
            <person name="Roberts A."/>
            <person name="Saif S."/>
            <person name="Shea T."/>
            <person name="Sisk P."/>
            <person name="Sykes S."/>
            <person name="Wortman J."/>
            <person name="Nusbaum C."/>
            <person name="Birren B."/>
        </authorList>
    </citation>
    <scope>NUCLEOTIDE SEQUENCE [LARGE SCALE GENOMIC DNA]</scope>
    <source>
        <strain evidence="1 2">P1976</strain>
    </source>
</reference>
<comment type="caution">
    <text evidence="1">The sequence shown here is derived from an EMBL/GenBank/DDBJ whole genome shotgun (WGS) entry which is preliminary data.</text>
</comment>
<dbReference type="EMBL" id="ANJA01000717">
    <property type="protein sequence ID" value="ETO82366.1"/>
    <property type="molecule type" value="Genomic_DNA"/>
</dbReference>
<evidence type="ECO:0000313" key="2">
    <source>
        <dbReference type="Proteomes" id="UP000028582"/>
    </source>
</evidence>
<organism evidence="1 2">
    <name type="scientific">Phytophthora nicotianae P1976</name>
    <dbReference type="NCBI Taxonomy" id="1317066"/>
    <lineage>
        <taxon>Eukaryota</taxon>
        <taxon>Sar</taxon>
        <taxon>Stramenopiles</taxon>
        <taxon>Oomycota</taxon>
        <taxon>Peronosporomycetes</taxon>
        <taxon>Peronosporales</taxon>
        <taxon>Peronosporaceae</taxon>
        <taxon>Phytophthora</taxon>
    </lineage>
</organism>
<proteinExistence type="predicted"/>
<accession>A0A081AU05</accession>
<evidence type="ECO:0000313" key="1">
    <source>
        <dbReference type="EMBL" id="ETO82366.1"/>
    </source>
</evidence>
<sequence length="114" mass="12996">MWQCSNGREDRKRLRYCCQQLQRADKVKPATTTRLAAIATSPAANKTENPPRQTPYEHLRVRLVAERDRSRLITRVEGGYLFAVSSCSANRCFDIHRSLGYTTRCGRAQGQADH</sequence>
<gene>
    <name evidence="1" type="ORF">F444_03490</name>
</gene>